<gene>
    <name evidence="2" type="ORF">TNCT_483301</name>
</gene>
<feature type="compositionally biased region" description="Low complexity" evidence="1">
    <location>
        <begin position="49"/>
        <end position="58"/>
    </location>
</feature>
<keyword evidence="3" id="KW-1185">Reference proteome</keyword>
<feature type="compositionally biased region" description="Basic residues" evidence="1">
    <location>
        <begin position="7"/>
        <end position="21"/>
    </location>
</feature>
<dbReference type="AlphaFoldDB" id="A0A8X6KBG3"/>
<evidence type="ECO:0000256" key="1">
    <source>
        <dbReference type="SAM" id="MobiDB-lite"/>
    </source>
</evidence>
<evidence type="ECO:0000313" key="3">
    <source>
        <dbReference type="Proteomes" id="UP000887116"/>
    </source>
</evidence>
<feature type="compositionally biased region" description="Low complexity" evidence="1">
    <location>
        <begin position="101"/>
        <end position="110"/>
    </location>
</feature>
<feature type="region of interest" description="Disordered" evidence="1">
    <location>
        <begin position="207"/>
        <end position="265"/>
    </location>
</feature>
<accession>A0A8X6KBG3</accession>
<comment type="caution">
    <text evidence="2">The sequence shown here is derived from an EMBL/GenBank/DDBJ whole genome shotgun (WGS) entry which is preliminary data.</text>
</comment>
<feature type="compositionally biased region" description="Basic and acidic residues" evidence="1">
    <location>
        <begin position="115"/>
        <end position="130"/>
    </location>
</feature>
<feature type="region of interest" description="Disordered" evidence="1">
    <location>
        <begin position="101"/>
        <end position="130"/>
    </location>
</feature>
<evidence type="ECO:0000313" key="2">
    <source>
        <dbReference type="EMBL" id="GFQ66888.1"/>
    </source>
</evidence>
<organism evidence="2 3">
    <name type="scientific">Trichonephila clavata</name>
    <name type="common">Joro spider</name>
    <name type="synonym">Nephila clavata</name>
    <dbReference type="NCBI Taxonomy" id="2740835"/>
    <lineage>
        <taxon>Eukaryota</taxon>
        <taxon>Metazoa</taxon>
        <taxon>Ecdysozoa</taxon>
        <taxon>Arthropoda</taxon>
        <taxon>Chelicerata</taxon>
        <taxon>Arachnida</taxon>
        <taxon>Araneae</taxon>
        <taxon>Araneomorphae</taxon>
        <taxon>Entelegynae</taxon>
        <taxon>Araneoidea</taxon>
        <taxon>Nephilidae</taxon>
        <taxon>Trichonephila</taxon>
    </lineage>
</organism>
<feature type="region of interest" description="Disordered" evidence="1">
    <location>
        <begin position="1"/>
        <end position="83"/>
    </location>
</feature>
<dbReference type="Proteomes" id="UP000887116">
    <property type="component" value="Unassembled WGS sequence"/>
</dbReference>
<sequence>MPPAIQGRRHRALSRKDHGPRRSSPETGTSEGNAPKGPSQGAPKRRIARGSSGIISGGPVSVDRTRVPRFSSGASSMRRPIGTGSKTSCFGLSEFSSKVLLSGSPLSSSSTPVDKLTDSEERIDTESRGTRFDRGSRLPFVGLETHFRFSEFLAATLFSTQLFLVALERNFEDPKECFRTKKYVAVFERSSVTSFIRRKRTLRWKNQIRETGNGLPRSPEDAHRAENEKTSRSVGEANAEPRAVRCSASDHANGDLDPRGLSSANPHLGVEPGALAEFSVFPMPQLFRAGAQAAFSPNFQTLPSNFTRGLIGVDLATFHRTRSAPRRLTGAPDLDFLYKQSRHLVECDSRIYSTDVWLFPLTWKQILIIS</sequence>
<feature type="compositionally biased region" description="Basic and acidic residues" evidence="1">
    <location>
        <begin position="218"/>
        <end position="231"/>
    </location>
</feature>
<name>A0A8X6KBG3_TRICU</name>
<proteinExistence type="predicted"/>
<dbReference type="EMBL" id="BMAO01000438">
    <property type="protein sequence ID" value="GFQ66888.1"/>
    <property type="molecule type" value="Genomic_DNA"/>
</dbReference>
<protein>
    <submittedName>
        <fullName evidence="2">Uncharacterized protein</fullName>
    </submittedName>
</protein>
<reference evidence="2" key="1">
    <citation type="submission" date="2020-07" db="EMBL/GenBank/DDBJ databases">
        <title>Multicomponent nature underlies the extraordinary mechanical properties of spider dragline silk.</title>
        <authorList>
            <person name="Kono N."/>
            <person name="Nakamura H."/>
            <person name="Mori M."/>
            <person name="Yoshida Y."/>
            <person name="Ohtoshi R."/>
            <person name="Malay A.D."/>
            <person name="Moran D.A.P."/>
            <person name="Tomita M."/>
            <person name="Numata K."/>
            <person name="Arakawa K."/>
        </authorList>
    </citation>
    <scope>NUCLEOTIDE SEQUENCE</scope>
</reference>